<feature type="transmembrane region" description="Helical" evidence="1">
    <location>
        <begin position="35"/>
        <end position="56"/>
    </location>
</feature>
<keyword evidence="3" id="KW-1185">Reference proteome</keyword>
<dbReference type="Proteomes" id="UP000266673">
    <property type="component" value="Unassembled WGS sequence"/>
</dbReference>
<proteinExistence type="predicted"/>
<dbReference type="AlphaFoldDB" id="A0A397U1I4"/>
<keyword evidence="1" id="KW-0472">Membrane</keyword>
<evidence type="ECO:0000313" key="2">
    <source>
        <dbReference type="EMBL" id="RIB04060.1"/>
    </source>
</evidence>
<evidence type="ECO:0000256" key="1">
    <source>
        <dbReference type="SAM" id="Phobius"/>
    </source>
</evidence>
<name>A0A397U1I4_9GLOM</name>
<accession>A0A397U1I4</accession>
<organism evidence="2 3">
    <name type="scientific">Gigaspora rosea</name>
    <dbReference type="NCBI Taxonomy" id="44941"/>
    <lineage>
        <taxon>Eukaryota</taxon>
        <taxon>Fungi</taxon>
        <taxon>Fungi incertae sedis</taxon>
        <taxon>Mucoromycota</taxon>
        <taxon>Glomeromycotina</taxon>
        <taxon>Glomeromycetes</taxon>
        <taxon>Diversisporales</taxon>
        <taxon>Gigasporaceae</taxon>
        <taxon>Gigaspora</taxon>
    </lineage>
</organism>
<keyword evidence="1" id="KW-1133">Transmembrane helix</keyword>
<protein>
    <submittedName>
        <fullName evidence="2">Uncharacterized protein</fullName>
    </submittedName>
</protein>
<comment type="caution">
    <text evidence="2">The sequence shown here is derived from an EMBL/GenBank/DDBJ whole genome shotgun (WGS) entry which is preliminary data.</text>
</comment>
<keyword evidence="1" id="KW-0812">Transmembrane</keyword>
<gene>
    <name evidence="2" type="ORF">C2G38_2121509</name>
</gene>
<sequence length="62" mass="7295">MNIHYLVLTFFPKRIYKLALNIKVVNSKLPLKCQIAMLVITMMIVMIAFVTINQVFQHLQFI</sequence>
<evidence type="ECO:0000313" key="3">
    <source>
        <dbReference type="Proteomes" id="UP000266673"/>
    </source>
</evidence>
<reference evidence="2 3" key="1">
    <citation type="submission" date="2018-06" db="EMBL/GenBank/DDBJ databases">
        <title>Comparative genomics reveals the genomic features of Rhizophagus irregularis, R. cerebriforme, R. diaphanum and Gigaspora rosea, and their symbiotic lifestyle signature.</title>
        <authorList>
            <person name="Morin E."/>
            <person name="San Clemente H."/>
            <person name="Chen E.C.H."/>
            <person name="De La Providencia I."/>
            <person name="Hainaut M."/>
            <person name="Kuo A."/>
            <person name="Kohler A."/>
            <person name="Murat C."/>
            <person name="Tang N."/>
            <person name="Roy S."/>
            <person name="Loubradou J."/>
            <person name="Henrissat B."/>
            <person name="Grigoriev I.V."/>
            <person name="Corradi N."/>
            <person name="Roux C."/>
            <person name="Martin F.M."/>
        </authorList>
    </citation>
    <scope>NUCLEOTIDE SEQUENCE [LARGE SCALE GENOMIC DNA]</scope>
    <source>
        <strain evidence="2 3">DAOM 194757</strain>
    </source>
</reference>
<dbReference type="EMBL" id="QKWP01002262">
    <property type="protein sequence ID" value="RIB04060.1"/>
    <property type="molecule type" value="Genomic_DNA"/>
</dbReference>